<name>A0A6J5KTB9_9CAUD</name>
<organism evidence="2">
    <name type="scientific">uncultured Caudovirales phage</name>
    <dbReference type="NCBI Taxonomy" id="2100421"/>
    <lineage>
        <taxon>Viruses</taxon>
        <taxon>Duplodnaviria</taxon>
        <taxon>Heunggongvirae</taxon>
        <taxon>Uroviricota</taxon>
        <taxon>Caudoviricetes</taxon>
        <taxon>Peduoviridae</taxon>
        <taxon>Maltschvirus</taxon>
        <taxon>Maltschvirus maltsch</taxon>
    </lineage>
</organism>
<proteinExistence type="predicted"/>
<accession>A0A6J5KTB9</accession>
<reference evidence="2" key="1">
    <citation type="submission" date="2020-04" db="EMBL/GenBank/DDBJ databases">
        <authorList>
            <person name="Chiriac C."/>
            <person name="Salcher M."/>
            <person name="Ghai R."/>
            <person name="Kavagutti S V."/>
        </authorList>
    </citation>
    <scope>NUCLEOTIDE SEQUENCE</scope>
</reference>
<dbReference type="EMBL" id="LR796178">
    <property type="protein sequence ID" value="CAB4124395.1"/>
    <property type="molecule type" value="Genomic_DNA"/>
</dbReference>
<evidence type="ECO:0000256" key="1">
    <source>
        <dbReference type="SAM" id="MobiDB-lite"/>
    </source>
</evidence>
<sequence length="540" mass="53959">MTIARVSGQAAGITVSGASTAAITFTNPVVVGSLITFAVARSAYPNTTDDIVVTGDLTQTGGTATIGAISLDKVSYVTDGAGGFINSAIFSSIVTGSGTLTLTVVGKAASQGYFVIGVEETTGNWGSGRAQSSNSSFGSTGAPSSGNITTTKPALFIGALGTSVSSITTHTAAGGWNTTYEEENGAVTFTGSLTSQIVSGATTLAASWTAPTTIPWNAAAVAYVELDSSPTITVQPTNQSSYVGLAATFSVTATGATSYQWKASTPPVYDSATTYSLLVTGETSSSFSHTVGTASNRYLLVFIGRGTGYGTNPTSVTFGGVAMSLLATQQNASWGSETFVYGLMAPASGAGTVAVTWGTSTRGGIVAVSFSNINQTTAYGTIVTSQTGTPTTVASSVAGLVVDIMDTDTGDSYPLVAGAGQTVLANFIGSSPGGTATQGIGISTKIGAASVTMSWTGWHTAAQIAIPLLSPVSSVSGATSSSYTTSTLAAANNGTLYYVDCINSGGTTTSNAAILSVSYATVKAYANGAFQSPKFIEGFI</sequence>
<feature type="region of interest" description="Disordered" evidence="1">
    <location>
        <begin position="125"/>
        <end position="145"/>
    </location>
</feature>
<protein>
    <submittedName>
        <fullName evidence="2">Uncharacterized protein</fullName>
    </submittedName>
</protein>
<gene>
    <name evidence="2" type="ORF">UFOVP49_233</name>
</gene>
<evidence type="ECO:0000313" key="2">
    <source>
        <dbReference type="EMBL" id="CAB4124395.1"/>
    </source>
</evidence>